<dbReference type="PANTHER" id="PTHR28011:SF1">
    <property type="entry name" value="NON-CLASSICAL EXPORT PROTEIN 1"/>
    <property type="match status" value="1"/>
</dbReference>
<dbReference type="GO" id="GO:0009306">
    <property type="term" value="P:protein secretion"/>
    <property type="evidence" value="ECO:0007669"/>
    <property type="project" value="InterPro"/>
</dbReference>
<dbReference type="Proteomes" id="UP000002605">
    <property type="component" value="Chromosome 5"/>
</dbReference>
<dbReference type="EMBL" id="FM992692">
    <property type="protein sequence ID" value="CAX41559.1"/>
    <property type="molecule type" value="Genomic_DNA"/>
</dbReference>
<reference evidence="2 3" key="1">
    <citation type="journal article" date="2009" name="Genome Res.">
        <title>Comparative genomics of the fungal pathogens Candida dubliniensis and Candida albicans.</title>
        <authorList>
            <person name="Jackson A.P."/>
            <person name="Gamble J.A."/>
            <person name="Yeomans T."/>
            <person name="Moran G.P."/>
            <person name="Saunders D."/>
            <person name="Harris D."/>
            <person name="Aslett M."/>
            <person name="Barrell J.F."/>
            <person name="Butler G."/>
            <person name="Citiulo F."/>
            <person name="Coleman D.C."/>
            <person name="de Groot P.W.J."/>
            <person name="Goodwin T.J."/>
            <person name="Quail M.A."/>
            <person name="McQuillan J."/>
            <person name="Munro C.A."/>
            <person name="Pain A."/>
            <person name="Poulter R.T."/>
            <person name="Rajandream M.A."/>
            <person name="Renauld H."/>
            <person name="Spiering M.J."/>
            <person name="Tivey A."/>
            <person name="Gow N.A.R."/>
            <person name="Barrell B."/>
            <person name="Sullivan D.J."/>
            <person name="Berriman M."/>
        </authorList>
    </citation>
    <scope>NUCLEOTIDE SEQUENCE [LARGE SCALE GENOMIC DNA]</scope>
    <source>
        <strain evidence="3">CD36 / ATCC MYA-646 / CBS 7987 / NCPF 3949 / NRRL Y-17841</strain>
    </source>
</reference>
<protein>
    <submittedName>
        <fullName evidence="2">Non-classical export protein, putative</fullName>
    </submittedName>
</protein>
<dbReference type="GeneID" id="8048166"/>
<dbReference type="Pfam" id="PF11654">
    <property type="entry name" value="NCE101"/>
    <property type="match status" value="1"/>
</dbReference>
<evidence type="ECO:0000313" key="1">
    <source>
        <dbReference type="CGD" id="CAL0000161662"/>
    </source>
</evidence>
<keyword evidence="3" id="KW-1185">Reference proteome</keyword>
<sequence length="54" mass="6187">MQYPYLISKSLDPIVGVGIGVLSYYSYEQRVGRKPGHSLHELIVKKFYNGKDKN</sequence>
<dbReference type="VEuPathDB" id="FungiDB:CD36_51755"/>
<evidence type="ECO:0000313" key="3">
    <source>
        <dbReference type="Proteomes" id="UP000002605"/>
    </source>
</evidence>
<dbReference type="KEGG" id="cdu:CD36_51755"/>
<dbReference type="CGD" id="CAL0000161662">
    <property type="gene designation" value="Cd36_51755"/>
</dbReference>
<proteinExistence type="predicted"/>
<gene>
    <name evidence="1" type="ordered locus">Cd36_51755</name>
    <name evidence="2" type="ORF">CD36_51755</name>
</gene>
<dbReference type="eggNOG" id="ENOG502SBQ0">
    <property type="taxonomic scope" value="Eukaryota"/>
</dbReference>
<organism evidence="2 3">
    <name type="scientific">Candida dubliniensis (strain CD36 / ATCC MYA-646 / CBS 7987 / NCPF 3949 / NRRL Y-17841)</name>
    <name type="common">Yeast</name>
    <dbReference type="NCBI Taxonomy" id="573826"/>
    <lineage>
        <taxon>Eukaryota</taxon>
        <taxon>Fungi</taxon>
        <taxon>Dikarya</taxon>
        <taxon>Ascomycota</taxon>
        <taxon>Saccharomycotina</taxon>
        <taxon>Pichiomycetes</taxon>
        <taxon>Debaryomycetaceae</taxon>
        <taxon>Candida/Lodderomyces clade</taxon>
        <taxon>Candida</taxon>
    </lineage>
</organism>
<dbReference type="HOGENOM" id="CLU_188578_1_1_1"/>
<dbReference type="RefSeq" id="XP_002420480.1">
    <property type="nucleotide sequence ID" value="XM_002420435.1"/>
</dbReference>
<dbReference type="AlphaFoldDB" id="B9WHB7"/>
<accession>B9WHB7</accession>
<dbReference type="OrthoDB" id="2155101at2759"/>
<evidence type="ECO:0000313" key="2">
    <source>
        <dbReference type="EMBL" id="CAX41559.1"/>
    </source>
</evidence>
<dbReference type="InterPro" id="IPR024242">
    <property type="entry name" value="NCE101"/>
</dbReference>
<dbReference type="PANTHER" id="PTHR28011">
    <property type="entry name" value="NON-CLASSICAL EXPORT PROTEIN 1"/>
    <property type="match status" value="1"/>
</dbReference>
<name>B9WHB7_CANDC</name>